<proteinExistence type="inferred from homology"/>
<feature type="coiled-coil region" evidence="3">
    <location>
        <begin position="93"/>
        <end position="120"/>
    </location>
</feature>
<dbReference type="Pfam" id="PF25973">
    <property type="entry name" value="BSH_CzcB"/>
    <property type="match status" value="1"/>
</dbReference>
<dbReference type="Gene3D" id="2.40.30.170">
    <property type="match status" value="1"/>
</dbReference>
<dbReference type="Pfam" id="PF25954">
    <property type="entry name" value="Beta-barrel_RND_2"/>
    <property type="match status" value="1"/>
</dbReference>
<feature type="domain" description="CzcB-like barrel-sandwich hybrid" evidence="5">
    <location>
        <begin position="57"/>
        <end position="193"/>
    </location>
</feature>
<dbReference type="Gene3D" id="2.40.50.100">
    <property type="match status" value="1"/>
</dbReference>
<comment type="caution">
    <text evidence="7">The sequence shown here is derived from an EMBL/GenBank/DDBJ whole genome shotgun (WGS) entry which is preliminary data.</text>
</comment>
<dbReference type="InterPro" id="IPR006143">
    <property type="entry name" value="RND_pump_MFP"/>
</dbReference>
<dbReference type="GO" id="GO:0022857">
    <property type="term" value="F:transmembrane transporter activity"/>
    <property type="evidence" value="ECO:0007669"/>
    <property type="project" value="InterPro"/>
</dbReference>
<feature type="domain" description="CzcB-like C-terminal circularly permuted SH3-like" evidence="6">
    <location>
        <begin position="280"/>
        <end position="336"/>
    </location>
</feature>
<accession>A0A7C5WZ13</accession>
<dbReference type="Pfam" id="PF25975">
    <property type="entry name" value="CzcB_C"/>
    <property type="match status" value="1"/>
</dbReference>
<name>A0A7C5WZ13_9AQUI</name>
<comment type="similarity">
    <text evidence="1">Belongs to the membrane fusion protein (MFP) (TC 8.A.1) family.</text>
</comment>
<evidence type="ECO:0000259" key="5">
    <source>
        <dbReference type="Pfam" id="PF25973"/>
    </source>
</evidence>
<dbReference type="InterPro" id="IPR058649">
    <property type="entry name" value="CzcB_C"/>
</dbReference>
<dbReference type="PANTHER" id="PTHR30097:SF16">
    <property type="entry name" value="CATION EFFLUX SYSTEM (CZCB-LIKE)"/>
    <property type="match status" value="1"/>
</dbReference>
<evidence type="ECO:0000256" key="3">
    <source>
        <dbReference type="SAM" id="Coils"/>
    </source>
</evidence>
<gene>
    <name evidence="7" type="ORF">ENN04_07250</name>
</gene>
<keyword evidence="3" id="KW-0175">Coiled coil</keyword>
<sequence>MRIILLLFLPFLVFSQSIKVDEKTQQKLGIKLYTVKQEEVKEKLTIPANVSEYAGLVAEVYSPVSGVIKKLYVKEGDRVKKGSPLALVYSPQVADLLTQIRNAEVRLKTAEETLKREEMLYKEEVIPYARYFSAKVEYEKAKGEYRALLLSLRSFGEVIGDSVLIRSPINGYVVEQKVFLGSGVDVSKEMFKIHGHEKLWVYAYALPEDAMKVEKGTKGYVLWQNIRVPGYVDYISHEVDKNTKRVPIRLLVDNREDLLRPGLMATVELELGKVSGFWLPAEAVANVKGKDVVFVKTPEGFSAVEVKVLRREKDKVLVEGLKTGQQVAVSGVIFLKAQAEK</sequence>
<evidence type="ECO:0000313" key="7">
    <source>
        <dbReference type="EMBL" id="HHO74408.1"/>
    </source>
</evidence>
<dbReference type="SUPFAM" id="SSF111369">
    <property type="entry name" value="HlyD-like secretion proteins"/>
    <property type="match status" value="1"/>
</dbReference>
<keyword evidence="2" id="KW-0813">Transport</keyword>
<dbReference type="GO" id="GO:0016020">
    <property type="term" value="C:membrane"/>
    <property type="evidence" value="ECO:0007669"/>
    <property type="project" value="InterPro"/>
</dbReference>
<evidence type="ECO:0000259" key="6">
    <source>
        <dbReference type="Pfam" id="PF25975"/>
    </source>
</evidence>
<dbReference type="PANTHER" id="PTHR30097">
    <property type="entry name" value="CATION EFFLUX SYSTEM PROTEIN CUSB"/>
    <property type="match status" value="1"/>
</dbReference>
<evidence type="ECO:0000256" key="1">
    <source>
        <dbReference type="ARBA" id="ARBA00009477"/>
    </source>
</evidence>
<dbReference type="EMBL" id="DSAC01000092">
    <property type="protein sequence ID" value="HHO74408.1"/>
    <property type="molecule type" value="Genomic_DNA"/>
</dbReference>
<dbReference type="NCBIfam" id="TIGR01730">
    <property type="entry name" value="RND_mfp"/>
    <property type="match status" value="1"/>
</dbReference>
<dbReference type="InterPro" id="IPR058647">
    <property type="entry name" value="BSH_CzcB-like"/>
</dbReference>
<evidence type="ECO:0000259" key="4">
    <source>
        <dbReference type="Pfam" id="PF25954"/>
    </source>
</evidence>
<evidence type="ECO:0000256" key="2">
    <source>
        <dbReference type="ARBA" id="ARBA00022448"/>
    </source>
</evidence>
<dbReference type="AlphaFoldDB" id="A0A7C5WZ13"/>
<dbReference type="Gene3D" id="2.40.420.20">
    <property type="match status" value="1"/>
</dbReference>
<feature type="domain" description="CusB-like beta-barrel" evidence="4">
    <location>
        <begin position="199"/>
        <end position="270"/>
    </location>
</feature>
<organism evidence="7">
    <name type="scientific">Thermocrinis ruber</name>
    <dbReference type="NCBI Taxonomy" id="75906"/>
    <lineage>
        <taxon>Bacteria</taxon>
        <taxon>Pseudomonadati</taxon>
        <taxon>Aquificota</taxon>
        <taxon>Aquificia</taxon>
        <taxon>Aquificales</taxon>
        <taxon>Aquificaceae</taxon>
        <taxon>Thermocrinis</taxon>
    </lineage>
</organism>
<protein>
    <submittedName>
        <fullName evidence="7">Efflux RND transporter periplasmic adaptor subunit</fullName>
    </submittedName>
</protein>
<reference evidence="7" key="1">
    <citation type="journal article" date="2020" name="mSystems">
        <title>Genome- and Community-Level Interaction Insights into Carbon Utilization and Element Cycling Functions of Hydrothermarchaeota in Hydrothermal Sediment.</title>
        <authorList>
            <person name="Zhou Z."/>
            <person name="Liu Y."/>
            <person name="Xu W."/>
            <person name="Pan J."/>
            <person name="Luo Z.H."/>
            <person name="Li M."/>
        </authorList>
    </citation>
    <scope>NUCLEOTIDE SEQUENCE [LARGE SCALE GENOMIC DNA]</scope>
    <source>
        <strain evidence="7">SpSt-114</strain>
    </source>
</reference>
<dbReference type="InterPro" id="IPR058792">
    <property type="entry name" value="Beta-barrel_RND_2"/>
</dbReference>
<dbReference type="InterPro" id="IPR051909">
    <property type="entry name" value="MFP_Cation_Efflux"/>
</dbReference>